<dbReference type="PANTHER" id="PTHR38459:SF5">
    <property type="entry name" value="CELL WALL TEICHOIC ACID GLYCOSYLATION PROTEIN GTCA"/>
    <property type="match status" value="1"/>
</dbReference>
<name>A0A0K8J635_9FIRM</name>
<keyword evidence="4 6" id="KW-1133">Transmembrane helix</keyword>
<dbReference type="RefSeq" id="WP_058258405.1">
    <property type="nucleotide sequence ID" value="NZ_DUPS01000008.1"/>
</dbReference>
<feature type="transmembrane region" description="Helical" evidence="6">
    <location>
        <begin position="12"/>
        <end position="30"/>
    </location>
</feature>
<evidence type="ECO:0000256" key="5">
    <source>
        <dbReference type="ARBA" id="ARBA00023136"/>
    </source>
</evidence>
<evidence type="ECO:0000313" key="9">
    <source>
        <dbReference type="Proteomes" id="UP000196053"/>
    </source>
</evidence>
<comment type="subcellular location">
    <subcellularLocation>
        <location evidence="1">Membrane</location>
        <topology evidence="1">Multi-pass membrane protein</topology>
    </subcellularLocation>
</comment>
<dbReference type="PANTHER" id="PTHR38459">
    <property type="entry name" value="PROPHAGE BACTOPRENOL-LINKED GLUCOSE TRANSLOCASE HOMOLOG"/>
    <property type="match status" value="1"/>
</dbReference>
<gene>
    <name evidence="8" type="ORF">SD1D_1590</name>
</gene>
<feature type="domain" description="GtrA/DPMS transmembrane" evidence="7">
    <location>
        <begin position="16"/>
        <end position="132"/>
    </location>
</feature>
<evidence type="ECO:0000256" key="1">
    <source>
        <dbReference type="ARBA" id="ARBA00004141"/>
    </source>
</evidence>
<evidence type="ECO:0000256" key="2">
    <source>
        <dbReference type="ARBA" id="ARBA00009399"/>
    </source>
</evidence>
<dbReference type="OrthoDB" id="361483at2"/>
<dbReference type="Pfam" id="PF04138">
    <property type="entry name" value="GtrA_DPMS_TM"/>
    <property type="match status" value="1"/>
</dbReference>
<feature type="transmembrane region" description="Helical" evidence="6">
    <location>
        <begin position="42"/>
        <end position="59"/>
    </location>
</feature>
<sequence>MRKIINKIINRETIAYGIAGVLTTLVNLVSYEILYRLGLSNLMANGLAWFIAVSFAYIVNKWNVFHSRSATSRDETVKIIKFFGARGVTLGVEQLGMYIFVELLGIYRWIIKGSLAIIVIILNYVFSKVFVFKDK</sequence>
<feature type="transmembrane region" description="Helical" evidence="6">
    <location>
        <begin position="79"/>
        <end position="100"/>
    </location>
</feature>
<reference evidence="9" key="1">
    <citation type="submission" date="2015-09" db="EMBL/GenBank/DDBJ databases">
        <authorList>
            <person name="Wibberg D."/>
        </authorList>
    </citation>
    <scope>NUCLEOTIDE SEQUENCE [LARGE SCALE GENOMIC DNA]</scope>
    <source>
        <strain evidence="9">SD1D</strain>
    </source>
</reference>
<organism evidence="8 9">
    <name type="scientific">Herbinix luporum</name>
    <dbReference type="NCBI Taxonomy" id="1679721"/>
    <lineage>
        <taxon>Bacteria</taxon>
        <taxon>Bacillati</taxon>
        <taxon>Bacillota</taxon>
        <taxon>Clostridia</taxon>
        <taxon>Lachnospirales</taxon>
        <taxon>Lachnospiraceae</taxon>
        <taxon>Herbinix</taxon>
    </lineage>
</organism>
<evidence type="ECO:0000313" key="8">
    <source>
        <dbReference type="EMBL" id="CUH93136.1"/>
    </source>
</evidence>
<dbReference type="InterPro" id="IPR051401">
    <property type="entry name" value="GtrA_CellWall_Glycosyl"/>
</dbReference>
<keyword evidence="3 6" id="KW-0812">Transmembrane</keyword>
<evidence type="ECO:0000256" key="6">
    <source>
        <dbReference type="SAM" id="Phobius"/>
    </source>
</evidence>
<evidence type="ECO:0000256" key="4">
    <source>
        <dbReference type="ARBA" id="ARBA00022989"/>
    </source>
</evidence>
<dbReference type="Proteomes" id="UP000196053">
    <property type="component" value="Chromosome I"/>
</dbReference>
<proteinExistence type="inferred from homology"/>
<dbReference type="GO" id="GO:0005886">
    <property type="term" value="C:plasma membrane"/>
    <property type="evidence" value="ECO:0007669"/>
    <property type="project" value="TreeGrafter"/>
</dbReference>
<accession>A0A0K8J635</accession>
<dbReference type="InterPro" id="IPR007267">
    <property type="entry name" value="GtrA_DPMS_TM"/>
</dbReference>
<comment type="similarity">
    <text evidence="2">Belongs to the GtrA family.</text>
</comment>
<dbReference type="KEGG" id="hsd:SD1D_1590"/>
<dbReference type="EMBL" id="LN879430">
    <property type="protein sequence ID" value="CUH93136.1"/>
    <property type="molecule type" value="Genomic_DNA"/>
</dbReference>
<protein>
    <submittedName>
        <fullName evidence="8">Putative membrane protein</fullName>
    </submittedName>
</protein>
<keyword evidence="9" id="KW-1185">Reference proteome</keyword>
<feature type="transmembrane region" description="Helical" evidence="6">
    <location>
        <begin position="106"/>
        <end position="126"/>
    </location>
</feature>
<evidence type="ECO:0000259" key="7">
    <source>
        <dbReference type="Pfam" id="PF04138"/>
    </source>
</evidence>
<keyword evidence="5 6" id="KW-0472">Membrane</keyword>
<dbReference type="AlphaFoldDB" id="A0A0K8J635"/>
<evidence type="ECO:0000256" key="3">
    <source>
        <dbReference type="ARBA" id="ARBA00022692"/>
    </source>
</evidence>
<dbReference type="GO" id="GO:0000271">
    <property type="term" value="P:polysaccharide biosynthetic process"/>
    <property type="evidence" value="ECO:0007669"/>
    <property type="project" value="InterPro"/>
</dbReference>